<organism evidence="3 4">
    <name type="scientific">Panicum virgatum</name>
    <name type="common">Blackwell switchgrass</name>
    <dbReference type="NCBI Taxonomy" id="38727"/>
    <lineage>
        <taxon>Eukaryota</taxon>
        <taxon>Viridiplantae</taxon>
        <taxon>Streptophyta</taxon>
        <taxon>Embryophyta</taxon>
        <taxon>Tracheophyta</taxon>
        <taxon>Spermatophyta</taxon>
        <taxon>Magnoliopsida</taxon>
        <taxon>Liliopsida</taxon>
        <taxon>Poales</taxon>
        <taxon>Poaceae</taxon>
        <taxon>PACMAD clade</taxon>
        <taxon>Panicoideae</taxon>
        <taxon>Panicodae</taxon>
        <taxon>Paniceae</taxon>
        <taxon>Panicinae</taxon>
        <taxon>Panicum</taxon>
        <taxon>Panicum sect. Hiantes</taxon>
    </lineage>
</organism>
<proteinExistence type="predicted"/>
<protein>
    <recommendedName>
        <fullName evidence="2">DUF7769 domain-containing protein</fullName>
    </recommendedName>
</protein>
<dbReference type="Pfam" id="PF24964">
    <property type="entry name" value="DUF7769"/>
    <property type="match status" value="1"/>
</dbReference>
<name>A0A8T0TJY0_PANVG</name>
<dbReference type="EMBL" id="CM029043">
    <property type="protein sequence ID" value="KAG2612212.1"/>
    <property type="molecule type" value="Genomic_DNA"/>
</dbReference>
<evidence type="ECO:0000313" key="4">
    <source>
        <dbReference type="Proteomes" id="UP000823388"/>
    </source>
</evidence>
<dbReference type="AlphaFoldDB" id="A0A8T0TJY0"/>
<sequence>MADSFPGFDLNEPPMEHGTGIDLNAPVVENDDDAIPVLENDAPVLEADDDCLDLNAFDLNLPLDEFGAMDFDFVQTNLEQAVEAPVQANNRRNREMSDELRKQVYQALLARNKNGKLGKKDTSIVAERFGVHIQAVQLLWKRGK</sequence>
<dbReference type="PANTHER" id="PTHR33889">
    <property type="entry name" value="OS04G0681850 PROTEIN"/>
    <property type="match status" value="1"/>
</dbReference>
<dbReference type="InterPro" id="IPR056671">
    <property type="entry name" value="DUF7769"/>
</dbReference>
<feature type="region of interest" description="Disordered" evidence="1">
    <location>
        <begin position="1"/>
        <end position="21"/>
    </location>
</feature>
<evidence type="ECO:0000259" key="2">
    <source>
        <dbReference type="Pfam" id="PF24964"/>
    </source>
</evidence>
<feature type="domain" description="DUF7769" evidence="2">
    <location>
        <begin position="96"/>
        <end position="144"/>
    </location>
</feature>
<accession>A0A8T0TJY0</accession>
<gene>
    <name evidence="3" type="ORF">PVAP13_4KG101900</name>
</gene>
<evidence type="ECO:0000313" key="3">
    <source>
        <dbReference type="EMBL" id="KAG2612212.1"/>
    </source>
</evidence>
<comment type="caution">
    <text evidence="3">The sequence shown here is derived from an EMBL/GenBank/DDBJ whole genome shotgun (WGS) entry which is preliminary data.</text>
</comment>
<evidence type="ECO:0000256" key="1">
    <source>
        <dbReference type="SAM" id="MobiDB-lite"/>
    </source>
</evidence>
<dbReference type="PANTHER" id="PTHR33889:SF1">
    <property type="entry name" value="OS03G0834800 PROTEIN"/>
    <property type="match status" value="1"/>
</dbReference>
<feature type="non-terminal residue" evidence="3">
    <location>
        <position position="144"/>
    </location>
</feature>
<dbReference type="Proteomes" id="UP000823388">
    <property type="component" value="Chromosome 4K"/>
</dbReference>
<keyword evidence="4" id="KW-1185">Reference proteome</keyword>
<reference evidence="3" key="1">
    <citation type="submission" date="2020-05" db="EMBL/GenBank/DDBJ databases">
        <title>WGS assembly of Panicum virgatum.</title>
        <authorList>
            <person name="Lovell J.T."/>
            <person name="Jenkins J."/>
            <person name="Shu S."/>
            <person name="Juenger T.E."/>
            <person name="Schmutz J."/>
        </authorList>
    </citation>
    <scope>NUCLEOTIDE SEQUENCE</scope>
    <source>
        <strain evidence="3">AP13</strain>
    </source>
</reference>